<dbReference type="Proteomes" id="UP001190700">
    <property type="component" value="Unassembled WGS sequence"/>
</dbReference>
<feature type="chain" id="PRO_5042127457" evidence="1">
    <location>
        <begin position="30"/>
        <end position="423"/>
    </location>
</feature>
<evidence type="ECO:0000256" key="1">
    <source>
        <dbReference type="SAM" id="SignalP"/>
    </source>
</evidence>
<accession>A0AAE0EUD6</accession>
<name>A0AAE0EUD6_9CHLO</name>
<gene>
    <name evidence="2" type="ORF">CYMTET_50815</name>
</gene>
<dbReference type="AlphaFoldDB" id="A0AAE0EUD6"/>
<dbReference type="EMBL" id="LGRX02033983">
    <property type="protein sequence ID" value="KAK3239245.1"/>
    <property type="molecule type" value="Genomic_DNA"/>
</dbReference>
<keyword evidence="3" id="KW-1185">Reference proteome</keyword>
<organism evidence="2 3">
    <name type="scientific">Cymbomonas tetramitiformis</name>
    <dbReference type="NCBI Taxonomy" id="36881"/>
    <lineage>
        <taxon>Eukaryota</taxon>
        <taxon>Viridiplantae</taxon>
        <taxon>Chlorophyta</taxon>
        <taxon>Pyramimonadophyceae</taxon>
        <taxon>Pyramimonadales</taxon>
        <taxon>Pyramimonadaceae</taxon>
        <taxon>Cymbomonas</taxon>
    </lineage>
</organism>
<evidence type="ECO:0000313" key="3">
    <source>
        <dbReference type="Proteomes" id="UP001190700"/>
    </source>
</evidence>
<proteinExistence type="predicted"/>
<sequence length="423" mass="46875">MKPVSLNLAIHVCTRALVFLAAIGRLVSSRQSCNLCDPYLRRVNCTQEGRQFKLCPLEGRYAMLDEQEWRCLEDPKKARGWEFFRELDLRADWQAGMKASTLAAPSTYMTLGMFLKPDRKAKLSDSCFQNGGEGKGCSIFNTIGTPCHLDDPSENAHLSGSTSLCLRFKGLGEGDVILRFMWKEPTPETSCHFGAERSQGWLKQLPSPWADSPDATITVVSPFELNQTASKLREKCPRLLKKLGRALQGSFPIEKDDASMRAMILRNPLLSKPAMLVRLELFNYGWNDKDKAALFAKFLPDATDFTANIFRQEHGDKIVTLAHACYTQTSVKLVGLSAGNNAVNFLTSDGNKEMAEAIAHSPKHMKQVAGGAQLWPHVQVPSPGVASAPPCCISSPLACRPGKRLPPKPHMYRPRGEWLVGRS</sequence>
<reference evidence="2 3" key="1">
    <citation type="journal article" date="2015" name="Genome Biol. Evol.">
        <title>Comparative Genomics of a Bacterivorous Green Alga Reveals Evolutionary Causalities and Consequences of Phago-Mixotrophic Mode of Nutrition.</title>
        <authorList>
            <person name="Burns J.A."/>
            <person name="Paasch A."/>
            <person name="Narechania A."/>
            <person name="Kim E."/>
        </authorList>
    </citation>
    <scope>NUCLEOTIDE SEQUENCE [LARGE SCALE GENOMIC DNA]</scope>
    <source>
        <strain evidence="2 3">PLY_AMNH</strain>
    </source>
</reference>
<comment type="caution">
    <text evidence="2">The sequence shown here is derived from an EMBL/GenBank/DDBJ whole genome shotgun (WGS) entry which is preliminary data.</text>
</comment>
<feature type="signal peptide" evidence="1">
    <location>
        <begin position="1"/>
        <end position="29"/>
    </location>
</feature>
<keyword evidence="1" id="KW-0732">Signal</keyword>
<evidence type="ECO:0000313" key="2">
    <source>
        <dbReference type="EMBL" id="KAK3239245.1"/>
    </source>
</evidence>
<protein>
    <submittedName>
        <fullName evidence="2">Uncharacterized protein</fullName>
    </submittedName>
</protein>